<feature type="coiled-coil region" evidence="14">
    <location>
        <begin position="232"/>
        <end position="291"/>
    </location>
</feature>
<evidence type="ECO:0000256" key="11">
    <source>
        <dbReference type="ARBA" id="ARBA00023012"/>
    </source>
</evidence>
<dbReference type="PRINTS" id="PR00344">
    <property type="entry name" value="BCTRLSENSOR"/>
</dbReference>
<evidence type="ECO:0000256" key="6">
    <source>
        <dbReference type="ARBA" id="ARBA00022692"/>
    </source>
</evidence>
<dbReference type="SUPFAM" id="SSF47384">
    <property type="entry name" value="Homodimeric domain of signal transducing histidine kinase"/>
    <property type="match status" value="1"/>
</dbReference>
<dbReference type="CDD" id="cd00082">
    <property type="entry name" value="HisKA"/>
    <property type="match status" value="1"/>
</dbReference>
<evidence type="ECO:0000256" key="9">
    <source>
        <dbReference type="ARBA" id="ARBA00022840"/>
    </source>
</evidence>
<keyword evidence="11" id="KW-0902">Two-component regulatory system</keyword>
<gene>
    <name evidence="18" type="ORF">SAMN05216214_11581</name>
</gene>
<evidence type="ECO:0000256" key="1">
    <source>
        <dbReference type="ARBA" id="ARBA00000085"/>
    </source>
</evidence>
<reference evidence="18 19" key="1">
    <citation type="submission" date="2016-10" db="EMBL/GenBank/DDBJ databases">
        <authorList>
            <person name="de Groot N.N."/>
        </authorList>
    </citation>
    <scope>NUCLEOTIDE SEQUENCE [LARGE SCALE GENOMIC DNA]</scope>
    <source>
        <strain evidence="18 19">JCM 19513</strain>
    </source>
</reference>
<accession>A0A1H7RRB9</accession>
<organism evidence="18 19">
    <name type="scientific">Atopomonas hussainii</name>
    <dbReference type="NCBI Taxonomy" id="1429083"/>
    <lineage>
        <taxon>Bacteria</taxon>
        <taxon>Pseudomonadati</taxon>
        <taxon>Pseudomonadota</taxon>
        <taxon>Gammaproteobacteria</taxon>
        <taxon>Pseudomonadales</taxon>
        <taxon>Pseudomonadaceae</taxon>
        <taxon>Atopomonas</taxon>
    </lineage>
</organism>
<dbReference type="EC" id="2.7.13.3" evidence="3"/>
<keyword evidence="6 15" id="KW-0812">Transmembrane</keyword>
<proteinExistence type="predicted"/>
<dbReference type="CDD" id="cd17546">
    <property type="entry name" value="REC_hyHK_CKI1_RcsC-like"/>
    <property type="match status" value="1"/>
</dbReference>
<evidence type="ECO:0000256" key="7">
    <source>
        <dbReference type="ARBA" id="ARBA00022741"/>
    </source>
</evidence>
<dbReference type="InterPro" id="IPR005467">
    <property type="entry name" value="His_kinase_dom"/>
</dbReference>
<feature type="domain" description="Histidine kinase" evidence="16">
    <location>
        <begin position="298"/>
        <end position="513"/>
    </location>
</feature>
<dbReference type="STRING" id="1429083.GCA_001885685_01209"/>
<keyword evidence="12 15" id="KW-0472">Membrane</keyword>
<dbReference type="AlphaFoldDB" id="A0A1H7RRB9"/>
<evidence type="ECO:0000256" key="5">
    <source>
        <dbReference type="ARBA" id="ARBA00022679"/>
    </source>
</evidence>
<dbReference type="SUPFAM" id="SSF55874">
    <property type="entry name" value="ATPase domain of HSP90 chaperone/DNA topoisomerase II/histidine kinase"/>
    <property type="match status" value="1"/>
</dbReference>
<protein>
    <recommendedName>
        <fullName evidence="3">histidine kinase</fullName>
        <ecNumber evidence="3">2.7.13.3</ecNumber>
    </recommendedName>
</protein>
<dbReference type="Gene3D" id="3.40.50.2300">
    <property type="match status" value="1"/>
</dbReference>
<comment type="catalytic activity">
    <reaction evidence="1">
        <text>ATP + protein L-histidine = ADP + protein N-phospho-L-histidine.</text>
        <dbReference type="EC" id="2.7.13.3"/>
    </reaction>
</comment>
<dbReference type="Gene3D" id="3.30.565.10">
    <property type="entry name" value="Histidine kinase-like ATPase, C-terminal domain"/>
    <property type="match status" value="1"/>
</dbReference>
<dbReference type="FunFam" id="1.10.287.130:FF:000004">
    <property type="entry name" value="Ethylene receptor 1"/>
    <property type="match status" value="1"/>
</dbReference>
<keyword evidence="9" id="KW-0067">ATP-binding</keyword>
<dbReference type="InterPro" id="IPR004358">
    <property type="entry name" value="Sig_transdc_His_kin-like_C"/>
</dbReference>
<dbReference type="GO" id="GO:0016020">
    <property type="term" value="C:membrane"/>
    <property type="evidence" value="ECO:0007669"/>
    <property type="project" value="UniProtKB-SubCell"/>
</dbReference>
<dbReference type="PANTHER" id="PTHR45339">
    <property type="entry name" value="HYBRID SIGNAL TRANSDUCTION HISTIDINE KINASE J"/>
    <property type="match status" value="1"/>
</dbReference>
<keyword evidence="14" id="KW-0175">Coiled coil</keyword>
<dbReference type="Gene3D" id="1.10.287.130">
    <property type="match status" value="1"/>
</dbReference>
<feature type="transmembrane region" description="Helical" evidence="15">
    <location>
        <begin position="14"/>
        <end position="37"/>
    </location>
</feature>
<feature type="modified residue" description="4-aspartylphosphate" evidence="13">
    <location>
        <position position="693"/>
    </location>
</feature>
<evidence type="ECO:0000256" key="2">
    <source>
        <dbReference type="ARBA" id="ARBA00004370"/>
    </source>
</evidence>
<dbReference type="InterPro" id="IPR036097">
    <property type="entry name" value="HisK_dim/P_sf"/>
</dbReference>
<evidence type="ECO:0000256" key="14">
    <source>
        <dbReference type="SAM" id="Coils"/>
    </source>
</evidence>
<evidence type="ECO:0000256" key="10">
    <source>
        <dbReference type="ARBA" id="ARBA00022989"/>
    </source>
</evidence>
<sequence length="769" mass="85408">MQIKLTDRLSFKQASITVLVGFLLGTVLSLLQVVLDYSSEDAAINKKINALLETSYQPAARVAYNIDAELAQELVRGLLRSPGIIHAEIIDNNGTALGQASRPMAESQWRRLSDALYGQARVFEKYLSVEHLPDEALGRLRVVVDTFAFGNDFLQRSGITLLTGFIRSLALSLILLVLFYVMLTKPLVSVIQSMSRREGNTLNREPIRCPRGHERDEIGALISVTNEHLRSIEVEVSQRRDAEERLRQYLNELENIVAARTTELKAANLQLSSSNEELEQARQKAVNMAQARSEFLANMSHEIRTPLNGMLGLLTLALDGPIPSEQRQQLGIAQNSGKVLLELLNDILDLSKYEAGRLELEAIPFNPAQLLEDTAQLLAQNAAQQVELCVAIHPNVPQQLKGDPTRVRQIISNLLSNALKFTRAGYVDLQLDWQDDALELSVSDTGIGMDKQALERIFQPFTQANQGITREFGGTGLGLALTRRLCQAMQGEMSIESQPDQGSTFRIRLPLAKISGAELPSELHGQAVLALNDSVRTSRVLRDYLLHWGLSLVNSDASRCDVVICNQSTQLNSLRMRFPEAPLLYISPYHAFVSNEQATRLQPFQQMTQPVSRQRLHSSLAQLLGQQDATPRTASVPSNKLGAHVLLVEDNPVNQMVAKGMLASLGCSVTLAQDGQQALERLPEESFDLVLMDCNMPVLDGYTATRRLRADGRWNDLPVIALTANALAEDRQKCRDAGMNDYLAKPFQRDDLKNMIHYWLQARTEASGL</sequence>
<evidence type="ECO:0000256" key="4">
    <source>
        <dbReference type="ARBA" id="ARBA00022553"/>
    </source>
</evidence>
<evidence type="ECO:0000313" key="19">
    <source>
        <dbReference type="Proteomes" id="UP000185766"/>
    </source>
</evidence>
<dbReference type="GO" id="GO:0005524">
    <property type="term" value="F:ATP binding"/>
    <property type="evidence" value="ECO:0007669"/>
    <property type="project" value="UniProtKB-KW"/>
</dbReference>
<dbReference type="OrthoDB" id="9797243at2"/>
<dbReference type="Pfam" id="PF02518">
    <property type="entry name" value="HATPase_c"/>
    <property type="match status" value="1"/>
</dbReference>
<dbReference type="EMBL" id="FOAS01000015">
    <property type="protein sequence ID" value="SEL62364.1"/>
    <property type="molecule type" value="Genomic_DNA"/>
</dbReference>
<evidence type="ECO:0000256" key="8">
    <source>
        <dbReference type="ARBA" id="ARBA00022777"/>
    </source>
</evidence>
<keyword evidence="5" id="KW-0808">Transferase</keyword>
<dbReference type="SMART" id="SM00448">
    <property type="entry name" value="REC"/>
    <property type="match status" value="1"/>
</dbReference>
<dbReference type="InterPro" id="IPR001789">
    <property type="entry name" value="Sig_transdc_resp-reg_receiver"/>
</dbReference>
<dbReference type="SMART" id="SM00388">
    <property type="entry name" value="HisKA"/>
    <property type="match status" value="1"/>
</dbReference>
<keyword evidence="4 13" id="KW-0597">Phosphoprotein</keyword>
<evidence type="ECO:0000256" key="13">
    <source>
        <dbReference type="PROSITE-ProRule" id="PRU00169"/>
    </source>
</evidence>
<evidence type="ECO:0000259" key="17">
    <source>
        <dbReference type="PROSITE" id="PS50110"/>
    </source>
</evidence>
<dbReference type="InterPro" id="IPR003661">
    <property type="entry name" value="HisK_dim/P_dom"/>
</dbReference>
<dbReference type="GO" id="GO:0000155">
    <property type="term" value="F:phosphorelay sensor kinase activity"/>
    <property type="evidence" value="ECO:0007669"/>
    <property type="project" value="InterPro"/>
</dbReference>
<keyword evidence="8 18" id="KW-0418">Kinase</keyword>
<evidence type="ECO:0000256" key="12">
    <source>
        <dbReference type="ARBA" id="ARBA00023136"/>
    </source>
</evidence>
<dbReference type="Pfam" id="PF00512">
    <property type="entry name" value="HisKA"/>
    <property type="match status" value="1"/>
</dbReference>
<dbReference type="Proteomes" id="UP000185766">
    <property type="component" value="Unassembled WGS sequence"/>
</dbReference>
<feature type="domain" description="Response regulatory" evidence="17">
    <location>
        <begin position="644"/>
        <end position="760"/>
    </location>
</feature>
<name>A0A1H7RRB9_9GAMM</name>
<dbReference type="FunFam" id="3.30.565.10:FF:000078">
    <property type="entry name" value="Two-component sensor histidine kinase"/>
    <property type="match status" value="1"/>
</dbReference>
<dbReference type="SUPFAM" id="SSF52172">
    <property type="entry name" value="CheY-like"/>
    <property type="match status" value="1"/>
</dbReference>
<feature type="transmembrane region" description="Helical" evidence="15">
    <location>
        <begin position="159"/>
        <end position="183"/>
    </location>
</feature>
<keyword evidence="7" id="KW-0547">Nucleotide-binding</keyword>
<dbReference type="PANTHER" id="PTHR45339:SF1">
    <property type="entry name" value="HYBRID SIGNAL TRANSDUCTION HISTIDINE KINASE J"/>
    <property type="match status" value="1"/>
</dbReference>
<evidence type="ECO:0000259" key="16">
    <source>
        <dbReference type="PROSITE" id="PS50109"/>
    </source>
</evidence>
<dbReference type="PROSITE" id="PS50110">
    <property type="entry name" value="RESPONSE_REGULATORY"/>
    <property type="match status" value="1"/>
</dbReference>
<evidence type="ECO:0000313" key="18">
    <source>
        <dbReference type="EMBL" id="SEL62364.1"/>
    </source>
</evidence>
<keyword evidence="10 15" id="KW-1133">Transmembrane helix</keyword>
<dbReference type="InterPro" id="IPR003594">
    <property type="entry name" value="HATPase_dom"/>
</dbReference>
<dbReference type="PROSITE" id="PS50109">
    <property type="entry name" value="HIS_KIN"/>
    <property type="match status" value="1"/>
</dbReference>
<keyword evidence="19" id="KW-1185">Reference proteome</keyword>
<dbReference type="RefSeq" id="WP_071870518.1">
    <property type="nucleotide sequence ID" value="NZ_FOAS01000015.1"/>
</dbReference>
<evidence type="ECO:0000256" key="15">
    <source>
        <dbReference type="SAM" id="Phobius"/>
    </source>
</evidence>
<comment type="subcellular location">
    <subcellularLocation>
        <location evidence="2">Membrane</location>
    </subcellularLocation>
</comment>
<dbReference type="InterPro" id="IPR011006">
    <property type="entry name" value="CheY-like_superfamily"/>
</dbReference>
<dbReference type="InterPro" id="IPR036890">
    <property type="entry name" value="HATPase_C_sf"/>
</dbReference>
<dbReference type="SMART" id="SM00387">
    <property type="entry name" value="HATPase_c"/>
    <property type="match status" value="1"/>
</dbReference>
<dbReference type="Pfam" id="PF00072">
    <property type="entry name" value="Response_reg"/>
    <property type="match status" value="1"/>
</dbReference>
<evidence type="ECO:0000256" key="3">
    <source>
        <dbReference type="ARBA" id="ARBA00012438"/>
    </source>
</evidence>
<dbReference type="CDD" id="cd16922">
    <property type="entry name" value="HATPase_EvgS-ArcB-TorS-like"/>
    <property type="match status" value="1"/>
</dbReference>